<dbReference type="eggNOG" id="KOG2980">
    <property type="taxonomic scope" value="Eukaryota"/>
</dbReference>
<dbReference type="InterPro" id="IPR035952">
    <property type="entry name" value="Rhomboid-like_sf"/>
</dbReference>
<evidence type="ECO:0000256" key="3">
    <source>
        <dbReference type="ARBA" id="ARBA00022692"/>
    </source>
</evidence>
<dbReference type="PaxDb" id="55529-EKX55503"/>
<dbReference type="GO" id="GO:0004252">
    <property type="term" value="F:serine-type endopeptidase activity"/>
    <property type="evidence" value="ECO:0007669"/>
    <property type="project" value="InterPro"/>
</dbReference>
<keyword evidence="4" id="KW-0378">Hydrolase</keyword>
<dbReference type="PANTHER" id="PTHR43731">
    <property type="entry name" value="RHOMBOID PROTEASE"/>
    <property type="match status" value="1"/>
</dbReference>
<proteinExistence type="inferred from homology"/>
<protein>
    <recommendedName>
        <fullName evidence="8">Peptidase S54 rhomboid domain-containing protein</fullName>
    </recommendedName>
</protein>
<feature type="transmembrane region" description="Helical" evidence="7">
    <location>
        <begin position="80"/>
        <end position="99"/>
    </location>
</feature>
<evidence type="ECO:0000256" key="1">
    <source>
        <dbReference type="ARBA" id="ARBA00004141"/>
    </source>
</evidence>
<reference evidence="11" key="2">
    <citation type="submission" date="2012-11" db="EMBL/GenBank/DDBJ databases">
        <authorList>
            <person name="Kuo A."/>
            <person name="Curtis B.A."/>
            <person name="Tanifuji G."/>
            <person name="Burki F."/>
            <person name="Gruber A."/>
            <person name="Irimia M."/>
            <person name="Maruyama S."/>
            <person name="Arias M.C."/>
            <person name="Ball S.G."/>
            <person name="Gile G.H."/>
            <person name="Hirakawa Y."/>
            <person name="Hopkins J.F."/>
            <person name="Rensing S.A."/>
            <person name="Schmutz J."/>
            <person name="Symeonidi A."/>
            <person name="Elias M."/>
            <person name="Eveleigh R.J."/>
            <person name="Herman E.K."/>
            <person name="Klute M.J."/>
            <person name="Nakayama T."/>
            <person name="Obornik M."/>
            <person name="Reyes-Prieto A."/>
            <person name="Armbrust E.V."/>
            <person name="Aves S.J."/>
            <person name="Beiko R.G."/>
            <person name="Coutinho P."/>
            <person name="Dacks J.B."/>
            <person name="Durnford D.G."/>
            <person name="Fast N.M."/>
            <person name="Green B.R."/>
            <person name="Grisdale C."/>
            <person name="Hempe F."/>
            <person name="Henrissat B."/>
            <person name="Hoppner M.P."/>
            <person name="Ishida K.-I."/>
            <person name="Kim E."/>
            <person name="Koreny L."/>
            <person name="Kroth P.G."/>
            <person name="Liu Y."/>
            <person name="Malik S.-B."/>
            <person name="Maier U.G."/>
            <person name="McRose D."/>
            <person name="Mock T."/>
            <person name="Neilson J.A."/>
            <person name="Onodera N.T."/>
            <person name="Poole A.M."/>
            <person name="Pritham E.J."/>
            <person name="Richards T.A."/>
            <person name="Rocap G."/>
            <person name="Roy S.W."/>
            <person name="Sarai C."/>
            <person name="Schaack S."/>
            <person name="Shirato S."/>
            <person name="Slamovits C.H."/>
            <person name="Spencer D.F."/>
            <person name="Suzuki S."/>
            <person name="Worden A.Z."/>
            <person name="Zauner S."/>
            <person name="Barry K."/>
            <person name="Bell C."/>
            <person name="Bharti A.K."/>
            <person name="Crow J.A."/>
            <person name="Grimwood J."/>
            <person name="Kramer R."/>
            <person name="Lindquist E."/>
            <person name="Lucas S."/>
            <person name="Salamov A."/>
            <person name="McFadden G.I."/>
            <person name="Lane C.E."/>
            <person name="Keeling P.J."/>
            <person name="Gray M.W."/>
            <person name="Grigoriev I.V."/>
            <person name="Archibald J.M."/>
        </authorList>
    </citation>
    <scope>NUCLEOTIDE SEQUENCE</scope>
    <source>
        <strain evidence="11">CCMP2712</strain>
    </source>
</reference>
<dbReference type="KEGG" id="gtt:GUITHDRAFT_50364"/>
<comment type="similarity">
    <text evidence="2">Belongs to the peptidase S54 family.</text>
</comment>
<dbReference type="InterPro" id="IPR050925">
    <property type="entry name" value="Rhomboid_protease_S54"/>
</dbReference>
<feature type="transmembrane region" description="Helical" evidence="7">
    <location>
        <begin position="51"/>
        <end position="74"/>
    </location>
</feature>
<reference evidence="10" key="3">
    <citation type="submission" date="2015-06" db="UniProtKB">
        <authorList>
            <consortium name="EnsemblProtists"/>
        </authorList>
    </citation>
    <scope>IDENTIFICATION</scope>
</reference>
<evidence type="ECO:0000256" key="2">
    <source>
        <dbReference type="ARBA" id="ARBA00009045"/>
    </source>
</evidence>
<gene>
    <name evidence="9" type="ORF">GUITHDRAFT_50364</name>
</gene>
<evidence type="ECO:0000256" key="4">
    <source>
        <dbReference type="ARBA" id="ARBA00022801"/>
    </source>
</evidence>
<feature type="non-terminal residue" evidence="9">
    <location>
        <position position="1"/>
    </location>
</feature>
<dbReference type="Pfam" id="PF01694">
    <property type="entry name" value="Rhomboid"/>
    <property type="match status" value="1"/>
</dbReference>
<name>L1K561_GUITC</name>
<dbReference type="EMBL" id="JH992965">
    <property type="protein sequence ID" value="EKX55503.1"/>
    <property type="molecule type" value="Genomic_DNA"/>
</dbReference>
<dbReference type="HOGENOM" id="CLU_055068_7_4_1"/>
<keyword evidence="6 7" id="KW-0472">Membrane</keyword>
<keyword evidence="11" id="KW-1185">Reference proteome</keyword>
<organism evidence="9">
    <name type="scientific">Guillardia theta (strain CCMP2712)</name>
    <name type="common">Cryptophyte</name>
    <dbReference type="NCBI Taxonomy" id="905079"/>
    <lineage>
        <taxon>Eukaryota</taxon>
        <taxon>Cryptophyceae</taxon>
        <taxon>Pyrenomonadales</taxon>
        <taxon>Geminigeraceae</taxon>
        <taxon>Guillardia</taxon>
    </lineage>
</organism>
<dbReference type="GO" id="GO:0016020">
    <property type="term" value="C:membrane"/>
    <property type="evidence" value="ECO:0007669"/>
    <property type="project" value="UniProtKB-SubCell"/>
</dbReference>
<dbReference type="STRING" id="905079.L1K561"/>
<accession>L1K561</accession>
<dbReference type="PANTHER" id="PTHR43731:SF14">
    <property type="entry name" value="PRESENILIN-ASSOCIATED RHOMBOID-LIKE PROTEIN, MITOCHONDRIAL"/>
    <property type="match status" value="1"/>
</dbReference>
<dbReference type="Proteomes" id="UP000011087">
    <property type="component" value="Unassembled WGS sequence"/>
</dbReference>
<dbReference type="InterPro" id="IPR022764">
    <property type="entry name" value="Peptidase_S54_rhomboid_dom"/>
</dbReference>
<evidence type="ECO:0000313" key="9">
    <source>
        <dbReference type="EMBL" id="EKX55503.1"/>
    </source>
</evidence>
<dbReference type="GeneID" id="17312124"/>
<evidence type="ECO:0000256" key="7">
    <source>
        <dbReference type="SAM" id="Phobius"/>
    </source>
</evidence>
<dbReference type="OMA" id="AIGARHF"/>
<keyword evidence="5 7" id="KW-1133">Transmembrane helix</keyword>
<dbReference type="OrthoDB" id="418595at2759"/>
<dbReference type="EnsemblProtists" id="EKX55503">
    <property type="protein sequence ID" value="EKX55503"/>
    <property type="gene ID" value="GUITHDRAFT_50364"/>
</dbReference>
<feature type="non-terminal residue" evidence="9">
    <location>
        <position position="153"/>
    </location>
</feature>
<evidence type="ECO:0000259" key="8">
    <source>
        <dbReference type="Pfam" id="PF01694"/>
    </source>
</evidence>
<dbReference type="RefSeq" id="XP_005842483.1">
    <property type="nucleotide sequence ID" value="XM_005842426.1"/>
</dbReference>
<dbReference type="AlphaFoldDB" id="L1K561"/>
<feature type="domain" description="Peptidase S54 rhomboid" evidence="8">
    <location>
        <begin position="37"/>
        <end position="144"/>
    </location>
</feature>
<sequence length="153" mass="17244">IIGANCVVFVLWQNRNLQYMMWNHFTVSTSGVLQDFKLHTLFTAIFSHPHFWHLVANMVTLWFFGAECLTFLGAQRFLQLYLAGGLTSSICHVLWPTVAPKTHRAAERRPQFSATGAVNAMVAYSILTLPQRTVLLYFVIPIPASVKHAGLLL</sequence>
<evidence type="ECO:0000256" key="6">
    <source>
        <dbReference type="ARBA" id="ARBA00023136"/>
    </source>
</evidence>
<dbReference type="SUPFAM" id="SSF144091">
    <property type="entry name" value="Rhomboid-like"/>
    <property type="match status" value="1"/>
</dbReference>
<keyword evidence="3 7" id="KW-0812">Transmembrane</keyword>
<evidence type="ECO:0000313" key="10">
    <source>
        <dbReference type="EnsemblProtists" id="EKX55503"/>
    </source>
</evidence>
<evidence type="ECO:0000313" key="11">
    <source>
        <dbReference type="Proteomes" id="UP000011087"/>
    </source>
</evidence>
<comment type="subcellular location">
    <subcellularLocation>
        <location evidence="1">Membrane</location>
        <topology evidence="1">Multi-pass membrane protein</topology>
    </subcellularLocation>
</comment>
<reference evidence="9 11" key="1">
    <citation type="journal article" date="2012" name="Nature">
        <title>Algal genomes reveal evolutionary mosaicism and the fate of nucleomorphs.</title>
        <authorList>
            <consortium name="DOE Joint Genome Institute"/>
            <person name="Curtis B.A."/>
            <person name="Tanifuji G."/>
            <person name="Burki F."/>
            <person name="Gruber A."/>
            <person name="Irimia M."/>
            <person name="Maruyama S."/>
            <person name="Arias M.C."/>
            <person name="Ball S.G."/>
            <person name="Gile G.H."/>
            <person name="Hirakawa Y."/>
            <person name="Hopkins J.F."/>
            <person name="Kuo A."/>
            <person name="Rensing S.A."/>
            <person name="Schmutz J."/>
            <person name="Symeonidi A."/>
            <person name="Elias M."/>
            <person name="Eveleigh R.J."/>
            <person name="Herman E.K."/>
            <person name="Klute M.J."/>
            <person name="Nakayama T."/>
            <person name="Obornik M."/>
            <person name="Reyes-Prieto A."/>
            <person name="Armbrust E.V."/>
            <person name="Aves S.J."/>
            <person name="Beiko R.G."/>
            <person name="Coutinho P."/>
            <person name="Dacks J.B."/>
            <person name="Durnford D.G."/>
            <person name="Fast N.M."/>
            <person name="Green B.R."/>
            <person name="Grisdale C.J."/>
            <person name="Hempel F."/>
            <person name="Henrissat B."/>
            <person name="Hoppner M.P."/>
            <person name="Ishida K."/>
            <person name="Kim E."/>
            <person name="Koreny L."/>
            <person name="Kroth P.G."/>
            <person name="Liu Y."/>
            <person name="Malik S.B."/>
            <person name="Maier U.G."/>
            <person name="McRose D."/>
            <person name="Mock T."/>
            <person name="Neilson J.A."/>
            <person name="Onodera N.T."/>
            <person name="Poole A.M."/>
            <person name="Pritham E.J."/>
            <person name="Richards T.A."/>
            <person name="Rocap G."/>
            <person name="Roy S.W."/>
            <person name="Sarai C."/>
            <person name="Schaack S."/>
            <person name="Shirato S."/>
            <person name="Slamovits C.H."/>
            <person name="Spencer D.F."/>
            <person name="Suzuki S."/>
            <person name="Worden A.Z."/>
            <person name="Zauner S."/>
            <person name="Barry K."/>
            <person name="Bell C."/>
            <person name="Bharti A.K."/>
            <person name="Crow J.A."/>
            <person name="Grimwood J."/>
            <person name="Kramer R."/>
            <person name="Lindquist E."/>
            <person name="Lucas S."/>
            <person name="Salamov A."/>
            <person name="McFadden G.I."/>
            <person name="Lane C.E."/>
            <person name="Keeling P.J."/>
            <person name="Gray M.W."/>
            <person name="Grigoriev I.V."/>
            <person name="Archibald J.M."/>
        </authorList>
    </citation>
    <scope>NUCLEOTIDE SEQUENCE</scope>
    <source>
        <strain evidence="9 11">CCMP2712</strain>
    </source>
</reference>
<dbReference type="Gene3D" id="1.20.1540.10">
    <property type="entry name" value="Rhomboid-like"/>
    <property type="match status" value="1"/>
</dbReference>
<evidence type="ECO:0000256" key="5">
    <source>
        <dbReference type="ARBA" id="ARBA00022989"/>
    </source>
</evidence>